<organism evidence="1 2">
    <name type="scientific">Phainopepla nitens</name>
    <name type="common">Phainopepla</name>
    <dbReference type="NCBI Taxonomy" id="161653"/>
    <lineage>
        <taxon>Eukaryota</taxon>
        <taxon>Metazoa</taxon>
        <taxon>Chordata</taxon>
        <taxon>Craniata</taxon>
        <taxon>Vertebrata</taxon>
        <taxon>Euteleostomi</taxon>
        <taxon>Archelosauria</taxon>
        <taxon>Archosauria</taxon>
        <taxon>Dinosauria</taxon>
        <taxon>Saurischia</taxon>
        <taxon>Theropoda</taxon>
        <taxon>Coelurosauria</taxon>
        <taxon>Aves</taxon>
        <taxon>Neognathae</taxon>
        <taxon>Neoaves</taxon>
        <taxon>Telluraves</taxon>
        <taxon>Australaves</taxon>
        <taxon>Passeriformes</taxon>
        <taxon>Bombycillidae</taxon>
        <taxon>Phainopepla</taxon>
    </lineage>
</organism>
<dbReference type="EMBL" id="VXBQ01006554">
    <property type="protein sequence ID" value="NXO66113.1"/>
    <property type="molecule type" value="Genomic_DNA"/>
</dbReference>
<dbReference type="AlphaFoldDB" id="A0A7L1TXL2"/>
<sequence>NQTDLCWYKSPGANPYQSIDHLKSYWEQPERTENIWKAPDGIYWICGQQAYSELLRKWEGTCTLRVIQPSFFVIRKSRSNILRTPL</sequence>
<gene>
    <name evidence="1" type="primary">Erv31_1</name>
    <name evidence="1" type="ORF">PHANIT_R14832</name>
</gene>
<evidence type="ECO:0000313" key="1">
    <source>
        <dbReference type="EMBL" id="NXO66113.1"/>
    </source>
</evidence>
<name>A0A7L1TXL2_PHANI</name>
<evidence type="ECO:0000313" key="2">
    <source>
        <dbReference type="Proteomes" id="UP000579685"/>
    </source>
</evidence>
<accession>A0A7L1TXL2</accession>
<comment type="caution">
    <text evidence="1">The sequence shown here is derived from an EMBL/GenBank/DDBJ whole genome shotgun (WGS) entry which is preliminary data.</text>
</comment>
<feature type="non-terminal residue" evidence="1">
    <location>
        <position position="1"/>
    </location>
</feature>
<proteinExistence type="predicted"/>
<protein>
    <submittedName>
        <fullName evidence="1">ENR1 protein</fullName>
    </submittedName>
</protein>
<reference evidence="1 2" key="1">
    <citation type="submission" date="2019-09" db="EMBL/GenBank/DDBJ databases">
        <title>Bird 10,000 Genomes (B10K) Project - Family phase.</title>
        <authorList>
            <person name="Zhang G."/>
        </authorList>
    </citation>
    <scope>NUCLEOTIDE SEQUENCE [LARGE SCALE GENOMIC DNA]</scope>
    <source>
        <strain evidence="1">B10K-DU-002-32</strain>
        <tissue evidence="1">Muscle</tissue>
    </source>
</reference>
<feature type="non-terminal residue" evidence="1">
    <location>
        <position position="86"/>
    </location>
</feature>
<keyword evidence="2" id="KW-1185">Reference proteome</keyword>
<dbReference type="Proteomes" id="UP000579685">
    <property type="component" value="Unassembled WGS sequence"/>
</dbReference>